<comment type="caution">
    <text evidence="4">The sequence shown here is derived from an EMBL/GenBank/DDBJ whole genome shotgun (WGS) entry which is preliminary data.</text>
</comment>
<dbReference type="Proteomes" id="UP001196413">
    <property type="component" value="Unassembled WGS sequence"/>
</dbReference>
<accession>A0AAD5MR30</accession>
<sequence length="532" mass="58900">MWVLLVWLLLITIGNVAPLGASHQKDSKCSYKTGSFSIWWTYDAASNDINFKTMARSESKNYWAGVFFGDDQPMDALGAFVRNERIAVMDGHVVGNGIVQMDNISNVQALTYNMLDGSFVIEFSRPLTTKDPSDVDLSRCTTFFLPYETTCRSQHTNFVKRSDMPVCEYRKGVNTVIWRPVGDNVEFLIQQNAKRGKWWTAIGVGPGMKNMKAAVAFLENGNSSKVSNGRSYVNFAIPKKIFGPYTDNTGCVPLQIAILAAQWVNKYEIRKHEVTPESIRVCGIDQCAAKKTGVSFAIESEPKLEKKDDIVITSEESAEGDVDAALKFDEKQRKCKEESSEMGTSTDMDTKIASQENDTNMEEASGEGSGEEEASGLEEGSAEVESEAGEGEPLSAEDDDEVEITEGAEVPVTVSVQTNVQGRAGDRRSSTTIAKAPTGTPLVLTKTLTKEVSKIIRSGCGKKHKDLFICESYFNNYLFEVSNWAKAHDQILEDHMWKACMLLSLVEKVPSACCTKFKTTCTSFLESLRRRM</sequence>
<keyword evidence="5" id="KW-1185">Reference proteome</keyword>
<evidence type="ECO:0000259" key="3">
    <source>
        <dbReference type="PROSITE" id="PS50836"/>
    </source>
</evidence>
<protein>
    <recommendedName>
        <fullName evidence="3">DOMON domain-containing protein</fullName>
    </recommendedName>
</protein>
<feature type="signal peptide" evidence="2">
    <location>
        <begin position="1"/>
        <end position="18"/>
    </location>
</feature>
<feature type="chain" id="PRO_5042135806" description="DOMON domain-containing protein" evidence="2">
    <location>
        <begin position="19"/>
        <end position="532"/>
    </location>
</feature>
<dbReference type="Pfam" id="PF03351">
    <property type="entry name" value="DOMON"/>
    <property type="match status" value="1"/>
</dbReference>
<feature type="compositionally biased region" description="Polar residues" evidence="1">
    <location>
        <begin position="341"/>
        <end position="358"/>
    </location>
</feature>
<evidence type="ECO:0000313" key="5">
    <source>
        <dbReference type="Proteomes" id="UP001196413"/>
    </source>
</evidence>
<dbReference type="InterPro" id="IPR045266">
    <property type="entry name" value="DOH_DOMON"/>
</dbReference>
<reference evidence="4" key="1">
    <citation type="submission" date="2021-06" db="EMBL/GenBank/DDBJ databases">
        <title>Parelaphostrongylus tenuis whole genome reference sequence.</title>
        <authorList>
            <person name="Garwood T.J."/>
            <person name="Larsen P.A."/>
            <person name="Fountain-Jones N.M."/>
            <person name="Garbe J.R."/>
            <person name="Macchietto M.G."/>
            <person name="Kania S.A."/>
            <person name="Gerhold R.W."/>
            <person name="Richards J.E."/>
            <person name="Wolf T.M."/>
        </authorList>
    </citation>
    <scope>NUCLEOTIDE SEQUENCE</scope>
    <source>
        <strain evidence="4">MNPRO001-30</strain>
        <tissue evidence="4">Meninges</tissue>
    </source>
</reference>
<dbReference type="CDD" id="cd09631">
    <property type="entry name" value="DOMON_DOH"/>
    <property type="match status" value="1"/>
</dbReference>
<evidence type="ECO:0000256" key="1">
    <source>
        <dbReference type="SAM" id="MobiDB-lite"/>
    </source>
</evidence>
<feature type="compositionally biased region" description="Acidic residues" evidence="1">
    <location>
        <begin position="359"/>
        <end position="400"/>
    </location>
</feature>
<dbReference type="EMBL" id="JAHQIW010004119">
    <property type="protein sequence ID" value="KAJ1361133.1"/>
    <property type="molecule type" value="Genomic_DNA"/>
</dbReference>
<proteinExistence type="predicted"/>
<evidence type="ECO:0000313" key="4">
    <source>
        <dbReference type="EMBL" id="KAJ1361133.1"/>
    </source>
</evidence>
<dbReference type="PROSITE" id="PS50836">
    <property type="entry name" value="DOMON"/>
    <property type="match status" value="1"/>
</dbReference>
<feature type="domain" description="DOMON" evidence="3">
    <location>
        <begin position="34"/>
        <end position="150"/>
    </location>
</feature>
<dbReference type="AlphaFoldDB" id="A0AAD5MR30"/>
<gene>
    <name evidence="4" type="ORF">KIN20_020319</name>
</gene>
<feature type="region of interest" description="Disordered" evidence="1">
    <location>
        <begin position="332"/>
        <end position="400"/>
    </location>
</feature>
<organism evidence="4 5">
    <name type="scientific">Parelaphostrongylus tenuis</name>
    <name type="common">Meningeal worm</name>
    <dbReference type="NCBI Taxonomy" id="148309"/>
    <lineage>
        <taxon>Eukaryota</taxon>
        <taxon>Metazoa</taxon>
        <taxon>Ecdysozoa</taxon>
        <taxon>Nematoda</taxon>
        <taxon>Chromadorea</taxon>
        <taxon>Rhabditida</taxon>
        <taxon>Rhabditina</taxon>
        <taxon>Rhabditomorpha</taxon>
        <taxon>Strongyloidea</taxon>
        <taxon>Metastrongylidae</taxon>
        <taxon>Parelaphostrongylus</taxon>
    </lineage>
</organism>
<evidence type="ECO:0000256" key="2">
    <source>
        <dbReference type="SAM" id="SignalP"/>
    </source>
</evidence>
<keyword evidence="2" id="KW-0732">Signal</keyword>
<name>A0AAD5MR30_PARTN</name>
<dbReference type="PANTHER" id="PTHR36516">
    <property type="entry name" value="PROTEIN CBG04168-RELATED"/>
    <property type="match status" value="1"/>
</dbReference>
<dbReference type="InterPro" id="IPR005018">
    <property type="entry name" value="DOMON_domain"/>
</dbReference>